<dbReference type="InterPro" id="IPR036249">
    <property type="entry name" value="Thioredoxin-like_sf"/>
</dbReference>
<sequence length="134" mass="15361">MRGYSSLLKIIKGISSRRVVYGSQQQQQYMVQLAPKRGVQTSSCRQEVYTINGEEDFKAKVMDSKLPVIVNFHADWCEPCQSLKPMLEEIANKHSGRIHLAEAILEMYEKILTNYMIARNHVIVTNEKGMEGKK</sequence>
<gene>
    <name evidence="3" type="ORF">MNOR_LOCUS34369</name>
</gene>
<feature type="non-terminal residue" evidence="3">
    <location>
        <position position="134"/>
    </location>
</feature>
<dbReference type="PROSITE" id="PS00194">
    <property type="entry name" value="THIOREDOXIN_1"/>
    <property type="match status" value="1"/>
</dbReference>
<dbReference type="SUPFAM" id="SSF52833">
    <property type="entry name" value="Thioredoxin-like"/>
    <property type="match status" value="1"/>
</dbReference>
<accession>A0AAV2SCZ9</accession>
<dbReference type="EMBL" id="CAXKWB010052662">
    <property type="protein sequence ID" value="CAL4173209.1"/>
    <property type="molecule type" value="Genomic_DNA"/>
</dbReference>
<dbReference type="GO" id="GO:0005739">
    <property type="term" value="C:mitochondrion"/>
    <property type="evidence" value="ECO:0007669"/>
    <property type="project" value="TreeGrafter"/>
</dbReference>
<evidence type="ECO:0000259" key="2">
    <source>
        <dbReference type="Pfam" id="PF00085"/>
    </source>
</evidence>
<dbReference type="CDD" id="cd02947">
    <property type="entry name" value="TRX_family"/>
    <property type="match status" value="1"/>
</dbReference>
<dbReference type="GO" id="GO:0045454">
    <property type="term" value="P:cell redox homeostasis"/>
    <property type="evidence" value="ECO:0007669"/>
    <property type="project" value="TreeGrafter"/>
</dbReference>
<protein>
    <recommendedName>
        <fullName evidence="2">Thioredoxin domain-containing protein</fullName>
    </recommendedName>
</protein>
<feature type="domain" description="Thioredoxin" evidence="2">
    <location>
        <begin position="54"/>
        <end position="113"/>
    </location>
</feature>
<dbReference type="PANTHER" id="PTHR43601">
    <property type="entry name" value="THIOREDOXIN, MITOCHONDRIAL"/>
    <property type="match status" value="1"/>
</dbReference>
<organism evidence="3 4">
    <name type="scientific">Meganyctiphanes norvegica</name>
    <name type="common">Northern krill</name>
    <name type="synonym">Thysanopoda norvegica</name>
    <dbReference type="NCBI Taxonomy" id="48144"/>
    <lineage>
        <taxon>Eukaryota</taxon>
        <taxon>Metazoa</taxon>
        <taxon>Ecdysozoa</taxon>
        <taxon>Arthropoda</taxon>
        <taxon>Crustacea</taxon>
        <taxon>Multicrustacea</taxon>
        <taxon>Malacostraca</taxon>
        <taxon>Eumalacostraca</taxon>
        <taxon>Eucarida</taxon>
        <taxon>Euphausiacea</taxon>
        <taxon>Euphausiidae</taxon>
        <taxon>Meganyctiphanes</taxon>
    </lineage>
</organism>
<dbReference type="AlphaFoldDB" id="A0AAV2SCZ9"/>
<dbReference type="PANTHER" id="PTHR43601:SF3">
    <property type="entry name" value="THIOREDOXIN, MITOCHONDRIAL"/>
    <property type="match status" value="1"/>
</dbReference>
<dbReference type="InterPro" id="IPR013766">
    <property type="entry name" value="Thioredoxin_domain"/>
</dbReference>
<evidence type="ECO:0000256" key="1">
    <source>
        <dbReference type="ARBA" id="ARBA00008987"/>
    </source>
</evidence>
<keyword evidence="4" id="KW-1185">Reference proteome</keyword>
<name>A0AAV2SCZ9_MEGNR</name>
<dbReference type="Proteomes" id="UP001497623">
    <property type="component" value="Unassembled WGS sequence"/>
</dbReference>
<reference evidence="3 4" key="1">
    <citation type="submission" date="2024-05" db="EMBL/GenBank/DDBJ databases">
        <authorList>
            <person name="Wallberg A."/>
        </authorList>
    </citation>
    <scope>NUCLEOTIDE SEQUENCE [LARGE SCALE GENOMIC DNA]</scope>
</reference>
<dbReference type="Gene3D" id="3.40.30.10">
    <property type="entry name" value="Glutaredoxin"/>
    <property type="match status" value="1"/>
</dbReference>
<evidence type="ECO:0000313" key="4">
    <source>
        <dbReference type="Proteomes" id="UP001497623"/>
    </source>
</evidence>
<proteinExistence type="inferred from homology"/>
<dbReference type="InterPro" id="IPR017937">
    <property type="entry name" value="Thioredoxin_CS"/>
</dbReference>
<comment type="caution">
    <text evidence="3">The sequence shown here is derived from an EMBL/GenBank/DDBJ whole genome shotgun (WGS) entry which is preliminary data.</text>
</comment>
<dbReference type="Pfam" id="PF00085">
    <property type="entry name" value="Thioredoxin"/>
    <property type="match status" value="1"/>
</dbReference>
<comment type="similarity">
    <text evidence="1">Belongs to the thioredoxin family.</text>
</comment>
<evidence type="ECO:0000313" key="3">
    <source>
        <dbReference type="EMBL" id="CAL4173209.1"/>
    </source>
</evidence>